<dbReference type="Proteomes" id="UP000031760">
    <property type="component" value="Chromosome"/>
</dbReference>
<evidence type="ECO:0000313" key="3">
    <source>
        <dbReference type="Proteomes" id="UP000031760"/>
    </source>
</evidence>
<reference evidence="2 3" key="1">
    <citation type="journal article" date="2014" name="Proc. Natl. Acad. Sci. U.S.A.">
        <title>Functional characterization of flavobacteria rhodopsins reveals a unique class of light-driven chloride pump in bacteria.</title>
        <authorList>
            <person name="Yoshizawa S."/>
            <person name="Kumagai Y."/>
            <person name="Kim H."/>
            <person name="Ogura Y."/>
            <person name="Hayashi T."/>
            <person name="Iwasaki W."/>
            <person name="DeLong E.F."/>
            <person name="Kogure K."/>
        </authorList>
    </citation>
    <scope>NUCLEOTIDE SEQUENCE [LARGE SCALE GENOMIC DNA]</scope>
    <source>
        <strain evidence="2 3">S1-08</strain>
    </source>
</reference>
<dbReference type="OrthoDB" id="9808624at2"/>
<keyword evidence="3" id="KW-1185">Reference proteome</keyword>
<sequence length="228" mass="25190">MSGKTFKCPICKSVNTSPWNVSVMGSDNTYTTLLEDSKCAECGQFVVRVRKTGVSHTIIGKVDVPDLEEFIYPVVQTVIDQQHVPENIYNDYIEAKEILGISNKGSAAVSRGLLQLILRDYYDVTHSNLAAEIKQAIDSNKLPTYLADEIDAIRMIGNFAAHPSKSLNTGIVVPVEPNEAEWLIAIIEGLLECTFIAPALQRKRISRLNDKLEDIGKPPMKGRGTKKS</sequence>
<dbReference type="Pfam" id="PF13643">
    <property type="entry name" value="DUF4145"/>
    <property type="match status" value="1"/>
</dbReference>
<evidence type="ECO:0000259" key="1">
    <source>
        <dbReference type="Pfam" id="PF13643"/>
    </source>
</evidence>
<proteinExistence type="predicted"/>
<evidence type="ECO:0000313" key="2">
    <source>
        <dbReference type="EMBL" id="BAO55453.1"/>
    </source>
</evidence>
<dbReference type="KEGG" id="nmf:NMS_1444"/>
<feature type="domain" description="DUF4145" evidence="1">
    <location>
        <begin position="94"/>
        <end position="188"/>
    </location>
</feature>
<dbReference type="HOGENOM" id="CLU_105379_0_0_10"/>
<dbReference type="EMBL" id="AP014548">
    <property type="protein sequence ID" value="BAO55453.1"/>
    <property type="molecule type" value="Genomic_DNA"/>
</dbReference>
<name>W8VVH6_9FLAO</name>
<dbReference type="AlphaFoldDB" id="W8VVH6"/>
<protein>
    <recommendedName>
        <fullName evidence="1">DUF4145 domain-containing protein</fullName>
    </recommendedName>
</protein>
<dbReference type="InterPro" id="IPR025285">
    <property type="entry name" value="DUF4145"/>
</dbReference>
<gene>
    <name evidence="2" type="ORF">NMS_1444</name>
</gene>
<organism evidence="2 3">
    <name type="scientific">Nonlabens marinus S1-08</name>
    <dbReference type="NCBI Taxonomy" id="1454201"/>
    <lineage>
        <taxon>Bacteria</taxon>
        <taxon>Pseudomonadati</taxon>
        <taxon>Bacteroidota</taxon>
        <taxon>Flavobacteriia</taxon>
        <taxon>Flavobacteriales</taxon>
        <taxon>Flavobacteriaceae</taxon>
        <taxon>Nonlabens</taxon>
    </lineage>
</organism>
<dbReference type="RefSeq" id="WP_052476813.1">
    <property type="nucleotide sequence ID" value="NZ_AP014548.1"/>
</dbReference>
<accession>W8VVH6</accession>